<keyword evidence="1" id="KW-0472">Membrane</keyword>
<dbReference type="GO" id="GO:0006351">
    <property type="term" value="P:DNA-templated transcription"/>
    <property type="evidence" value="ECO:0007669"/>
    <property type="project" value="InterPro"/>
</dbReference>
<dbReference type="AlphaFoldDB" id="A0A1J8R5G2"/>
<reference evidence="3 4" key="1">
    <citation type="submission" date="2016-03" db="EMBL/GenBank/DDBJ databases">
        <title>Comparative genomics of the ectomycorrhizal sister species Rhizopogon vinicolor and Rhizopogon vesiculosus (Basidiomycota: Boletales) reveals a divergence of the mating type B locus.</title>
        <authorList>
            <person name="Mujic A.B."/>
            <person name="Kuo A."/>
            <person name="Tritt A."/>
            <person name="Lipzen A."/>
            <person name="Chen C."/>
            <person name="Johnson J."/>
            <person name="Sharma A."/>
            <person name="Barry K."/>
            <person name="Grigoriev I.V."/>
            <person name="Spatafora J.W."/>
        </authorList>
    </citation>
    <scope>NUCLEOTIDE SEQUENCE [LARGE SCALE GENOMIC DNA]</scope>
    <source>
        <strain evidence="3 4">AM-OR11-056</strain>
    </source>
</reference>
<evidence type="ECO:0000256" key="1">
    <source>
        <dbReference type="SAM" id="Phobius"/>
    </source>
</evidence>
<gene>
    <name evidence="3" type="ORF">AZE42_05538</name>
</gene>
<dbReference type="Pfam" id="PF04992">
    <property type="entry name" value="RNA_pol_Rpb1_6"/>
    <property type="match status" value="1"/>
</dbReference>
<evidence type="ECO:0000259" key="2">
    <source>
        <dbReference type="Pfam" id="PF04992"/>
    </source>
</evidence>
<evidence type="ECO:0000313" key="4">
    <source>
        <dbReference type="Proteomes" id="UP000183567"/>
    </source>
</evidence>
<feature type="transmembrane region" description="Helical" evidence="1">
    <location>
        <begin position="6"/>
        <end position="24"/>
    </location>
</feature>
<feature type="transmembrane region" description="Helical" evidence="1">
    <location>
        <begin position="146"/>
        <end position="167"/>
    </location>
</feature>
<dbReference type="EMBL" id="LVVM01000303">
    <property type="protein sequence ID" value="OJA21040.1"/>
    <property type="molecule type" value="Genomic_DNA"/>
</dbReference>
<dbReference type="OrthoDB" id="2690549at2759"/>
<dbReference type="InterPro" id="IPR007075">
    <property type="entry name" value="RNA_pol_Rpb1_6"/>
</dbReference>
<dbReference type="GO" id="GO:0003899">
    <property type="term" value="F:DNA-directed RNA polymerase activity"/>
    <property type="evidence" value="ECO:0007669"/>
    <property type="project" value="InterPro"/>
</dbReference>
<evidence type="ECO:0000313" key="3">
    <source>
        <dbReference type="EMBL" id="OJA21040.1"/>
    </source>
</evidence>
<feature type="domain" description="RNA polymerase Rpb1" evidence="2">
    <location>
        <begin position="213"/>
        <end position="303"/>
    </location>
</feature>
<proteinExistence type="predicted"/>
<dbReference type="STRING" id="180088.A0A1J8R5G2"/>
<name>A0A1J8R5G2_9AGAM</name>
<dbReference type="GO" id="GO:0003677">
    <property type="term" value="F:DNA binding"/>
    <property type="evidence" value="ECO:0007669"/>
    <property type="project" value="InterPro"/>
</dbReference>
<keyword evidence="1" id="KW-0812">Transmembrane</keyword>
<organism evidence="3 4">
    <name type="scientific">Rhizopogon vesiculosus</name>
    <dbReference type="NCBI Taxonomy" id="180088"/>
    <lineage>
        <taxon>Eukaryota</taxon>
        <taxon>Fungi</taxon>
        <taxon>Dikarya</taxon>
        <taxon>Basidiomycota</taxon>
        <taxon>Agaricomycotina</taxon>
        <taxon>Agaricomycetes</taxon>
        <taxon>Agaricomycetidae</taxon>
        <taxon>Boletales</taxon>
        <taxon>Suillineae</taxon>
        <taxon>Rhizopogonaceae</taxon>
        <taxon>Rhizopogon</taxon>
    </lineage>
</organism>
<dbReference type="Proteomes" id="UP000183567">
    <property type="component" value="Unassembled WGS sequence"/>
</dbReference>
<accession>A0A1J8R5G2</accession>
<keyword evidence="1" id="KW-1133">Transmembrane helix</keyword>
<sequence length="305" mass="34894">MALWSTQLNSYVFVAVVALWVAFLHQAKWNVAKLLYVSARYMPGLMAPLLIVSNQAFIVEDVDCQILGNLALGTAYNYQNCCCYPDTTISSLQHNNVIRRRIHLSASNLRHVVDQILHTLRSAHIHSWQDRFIPDVSACKSFGQPLLWAIILEFLVLELALIILTVLRCTKNRGSTLEPLLVILLQHNIFYYSCGFLLSVVNALCMWRLHVDIDTFGLDNEAFEHNYRVDVTDGKNSFLPNTLQIGVDGSSLELQMKLDEEYNELLNDRRLLREFAFPTADGLTPHYLPVNLHRIIQNATEQIRR</sequence>
<protein>
    <recommendedName>
        <fullName evidence="2">RNA polymerase Rpb1 domain-containing protein</fullName>
    </recommendedName>
</protein>
<keyword evidence="4" id="KW-1185">Reference proteome</keyword>
<comment type="caution">
    <text evidence="3">The sequence shown here is derived from an EMBL/GenBank/DDBJ whole genome shotgun (WGS) entry which is preliminary data.</text>
</comment>
<feature type="transmembrane region" description="Helical" evidence="1">
    <location>
        <begin position="189"/>
        <end position="207"/>
    </location>
</feature>